<dbReference type="GO" id="GO:0016020">
    <property type="term" value="C:membrane"/>
    <property type="evidence" value="ECO:0007669"/>
    <property type="project" value="UniProtKB-SubCell"/>
</dbReference>
<evidence type="ECO:0000256" key="7">
    <source>
        <dbReference type="SAM" id="Phobius"/>
    </source>
</evidence>
<evidence type="ECO:0000256" key="1">
    <source>
        <dbReference type="ARBA" id="ARBA00004141"/>
    </source>
</evidence>
<keyword evidence="10" id="KW-1185">Reference proteome</keyword>
<keyword evidence="5 7" id="KW-0472">Membrane</keyword>
<dbReference type="InParanoid" id="D7FX29"/>
<keyword evidence="4 7" id="KW-1133">Transmembrane helix</keyword>
<evidence type="ECO:0000256" key="6">
    <source>
        <dbReference type="SAM" id="MobiDB-lite"/>
    </source>
</evidence>
<dbReference type="Gene3D" id="1.20.1250.20">
    <property type="entry name" value="MFS general substrate transporter like domains"/>
    <property type="match status" value="1"/>
</dbReference>
<dbReference type="eggNOG" id="KOG2816">
    <property type="taxonomic scope" value="Eukaryota"/>
</dbReference>
<dbReference type="EMBL" id="FN649729">
    <property type="protein sequence ID" value="CBJ26362.1"/>
    <property type="molecule type" value="Genomic_DNA"/>
</dbReference>
<protein>
    <submittedName>
        <fullName evidence="9">Hippocampus abundant transcript 1 protein (Putative tetracycline transporter-like protein)</fullName>
    </submittedName>
</protein>
<feature type="transmembrane region" description="Helical" evidence="7">
    <location>
        <begin position="172"/>
        <end position="192"/>
    </location>
</feature>
<evidence type="ECO:0000256" key="4">
    <source>
        <dbReference type="ARBA" id="ARBA00022989"/>
    </source>
</evidence>
<organism evidence="9 10">
    <name type="scientific">Ectocarpus siliculosus</name>
    <name type="common">Brown alga</name>
    <name type="synonym">Conferva siliculosa</name>
    <dbReference type="NCBI Taxonomy" id="2880"/>
    <lineage>
        <taxon>Eukaryota</taxon>
        <taxon>Sar</taxon>
        <taxon>Stramenopiles</taxon>
        <taxon>Ochrophyta</taxon>
        <taxon>PX clade</taxon>
        <taxon>Phaeophyceae</taxon>
        <taxon>Ectocarpales</taxon>
        <taxon>Ectocarpaceae</taxon>
        <taxon>Ectocarpus</taxon>
    </lineage>
</organism>
<dbReference type="OMA" id="LGHLFMT"/>
<evidence type="ECO:0000256" key="3">
    <source>
        <dbReference type="ARBA" id="ARBA00022692"/>
    </source>
</evidence>
<evidence type="ECO:0000259" key="8">
    <source>
        <dbReference type="PROSITE" id="PS50850"/>
    </source>
</evidence>
<feature type="transmembrane region" description="Helical" evidence="7">
    <location>
        <begin position="50"/>
        <end position="73"/>
    </location>
</feature>
<evidence type="ECO:0000256" key="5">
    <source>
        <dbReference type="ARBA" id="ARBA00023136"/>
    </source>
</evidence>
<name>D7FX29_ECTSI</name>
<dbReference type="STRING" id="2880.D7FX29"/>
<evidence type="ECO:0000313" key="9">
    <source>
        <dbReference type="EMBL" id="CBJ26362.1"/>
    </source>
</evidence>
<evidence type="ECO:0000313" key="10">
    <source>
        <dbReference type="Proteomes" id="UP000002630"/>
    </source>
</evidence>
<feature type="transmembrane region" description="Helical" evidence="7">
    <location>
        <begin position="262"/>
        <end position="281"/>
    </location>
</feature>
<feature type="transmembrane region" description="Helical" evidence="7">
    <location>
        <begin position="415"/>
        <end position="432"/>
    </location>
</feature>
<dbReference type="PANTHER" id="PTHR23504">
    <property type="entry name" value="MAJOR FACILITATOR SUPERFAMILY DOMAIN-CONTAINING PROTEIN 10"/>
    <property type="match status" value="1"/>
</dbReference>
<dbReference type="InterPro" id="IPR011701">
    <property type="entry name" value="MFS"/>
</dbReference>
<comment type="subcellular location">
    <subcellularLocation>
        <location evidence="1">Membrane</location>
        <topology evidence="1">Multi-pass membrane protein</topology>
    </subcellularLocation>
</comment>
<feature type="transmembrane region" description="Helical" evidence="7">
    <location>
        <begin position="293"/>
        <end position="313"/>
    </location>
</feature>
<dbReference type="GO" id="GO:0022857">
    <property type="term" value="F:transmembrane transporter activity"/>
    <property type="evidence" value="ECO:0007669"/>
    <property type="project" value="InterPro"/>
</dbReference>
<feature type="region of interest" description="Disordered" evidence="6">
    <location>
        <begin position="453"/>
        <end position="498"/>
    </location>
</feature>
<evidence type="ECO:0000256" key="2">
    <source>
        <dbReference type="ARBA" id="ARBA00022448"/>
    </source>
</evidence>
<dbReference type="Proteomes" id="UP000002630">
    <property type="component" value="Linkage Group LG04"/>
</dbReference>
<dbReference type="InterPro" id="IPR020846">
    <property type="entry name" value="MFS_dom"/>
</dbReference>
<proteinExistence type="predicted"/>
<feature type="transmembrane region" description="Helical" evidence="7">
    <location>
        <begin position="108"/>
        <end position="130"/>
    </location>
</feature>
<dbReference type="InterPro" id="IPR036259">
    <property type="entry name" value="MFS_trans_sf"/>
</dbReference>
<dbReference type="Pfam" id="PF07690">
    <property type="entry name" value="MFS_1"/>
    <property type="match status" value="1"/>
</dbReference>
<reference evidence="9 10" key="1">
    <citation type="journal article" date="2010" name="Nature">
        <title>The Ectocarpus genome and the independent evolution of multicellularity in brown algae.</title>
        <authorList>
            <person name="Cock J.M."/>
            <person name="Sterck L."/>
            <person name="Rouze P."/>
            <person name="Scornet D."/>
            <person name="Allen A.E."/>
            <person name="Amoutzias G."/>
            <person name="Anthouard V."/>
            <person name="Artiguenave F."/>
            <person name="Aury J.M."/>
            <person name="Badger J.H."/>
            <person name="Beszteri B."/>
            <person name="Billiau K."/>
            <person name="Bonnet E."/>
            <person name="Bothwell J.H."/>
            <person name="Bowler C."/>
            <person name="Boyen C."/>
            <person name="Brownlee C."/>
            <person name="Carrano C.J."/>
            <person name="Charrier B."/>
            <person name="Cho G.Y."/>
            <person name="Coelho S.M."/>
            <person name="Collen J."/>
            <person name="Corre E."/>
            <person name="Da Silva C."/>
            <person name="Delage L."/>
            <person name="Delaroque N."/>
            <person name="Dittami S.M."/>
            <person name="Doulbeau S."/>
            <person name="Elias M."/>
            <person name="Farnham G."/>
            <person name="Gachon C.M."/>
            <person name="Gschloessl B."/>
            <person name="Heesch S."/>
            <person name="Jabbari K."/>
            <person name="Jubin C."/>
            <person name="Kawai H."/>
            <person name="Kimura K."/>
            <person name="Kloareg B."/>
            <person name="Kupper F.C."/>
            <person name="Lang D."/>
            <person name="Le Bail A."/>
            <person name="Leblanc C."/>
            <person name="Lerouge P."/>
            <person name="Lohr M."/>
            <person name="Lopez P.J."/>
            <person name="Martens C."/>
            <person name="Maumus F."/>
            <person name="Michel G."/>
            <person name="Miranda-Saavedra D."/>
            <person name="Morales J."/>
            <person name="Moreau H."/>
            <person name="Motomura T."/>
            <person name="Nagasato C."/>
            <person name="Napoli C.A."/>
            <person name="Nelson D.R."/>
            <person name="Nyvall-Collen P."/>
            <person name="Peters A.F."/>
            <person name="Pommier C."/>
            <person name="Potin P."/>
            <person name="Poulain J."/>
            <person name="Quesneville H."/>
            <person name="Read B."/>
            <person name="Rensing S.A."/>
            <person name="Ritter A."/>
            <person name="Rousvoal S."/>
            <person name="Samanta M."/>
            <person name="Samson G."/>
            <person name="Schroeder D.C."/>
            <person name="Segurens B."/>
            <person name="Strittmatter M."/>
            <person name="Tonon T."/>
            <person name="Tregear J.W."/>
            <person name="Valentin K."/>
            <person name="von Dassow P."/>
            <person name="Yamagishi T."/>
            <person name="Van de Peer Y."/>
            <person name="Wincker P."/>
        </authorList>
    </citation>
    <scope>NUCLEOTIDE SEQUENCE [LARGE SCALE GENOMIC DNA]</scope>
    <source>
        <strain evidence="10">Ec32 / CCAP1310/4</strain>
    </source>
</reference>
<dbReference type="PANTHER" id="PTHR23504:SF1">
    <property type="entry name" value="GH21943P-RELATED"/>
    <property type="match status" value="1"/>
</dbReference>
<feature type="transmembrane region" description="Helical" evidence="7">
    <location>
        <begin position="18"/>
        <end position="38"/>
    </location>
</feature>
<keyword evidence="2" id="KW-0813">Transport</keyword>
<dbReference type="AlphaFoldDB" id="D7FX29"/>
<feature type="transmembrane region" description="Helical" evidence="7">
    <location>
        <begin position="142"/>
        <end position="166"/>
    </location>
</feature>
<accession>D7FX29</accession>
<gene>
    <name evidence="9" type="ORF">Esi_0032_0072</name>
</gene>
<keyword evidence="3 7" id="KW-0812">Transmembrane</keyword>
<dbReference type="InterPro" id="IPR001958">
    <property type="entry name" value="Tet-R_TetA/multi-R_MdtG-like"/>
</dbReference>
<feature type="domain" description="Major facilitator superfamily (MFS) profile" evidence="8">
    <location>
        <begin position="17"/>
        <end position="436"/>
    </location>
</feature>
<dbReference type="PRINTS" id="PR01035">
    <property type="entry name" value="TCRTETA"/>
</dbReference>
<dbReference type="SUPFAM" id="SSF103473">
    <property type="entry name" value="MFS general substrate transporter"/>
    <property type="match status" value="1"/>
</dbReference>
<dbReference type="EMBL" id="FN648509">
    <property type="protein sequence ID" value="CBJ26362.1"/>
    <property type="molecule type" value="Genomic_DNA"/>
</dbReference>
<feature type="transmembrane region" description="Helical" evidence="7">
    <location>
        <begin position="85"/>
        <end position="102"/>
    </location>
</feature>
<dbReference type="PROSITE" id="PS50850">
    <property type="entry name" value="MFS"/>
    <property type="match status" value="1"/>
</dbReference>
<sequence>MEPPRHGDSSSSRLESRYLLVLPVLFYEFLALALIRGLLPTLMLDFWGKWTYTVIGVIDTGKGLLAFVACPMFGRLSDVIGRKKCLFVTVLGTASPVIALCISNNLWIFAGAAAFSGCFAATFPLVFSYIGDLVPPRRRAPAYGLALATFGLSFSLGPAMGAYIALHHGNEAVFLCSVLLIGIDLVFIAVYLPESLGAGEELEFEGAGGEEAGGGLRKELQRSRTASYGGGDALGAFQWNPLASLKAFSGNPLLKTTAKITLLYYTSVWAVVSTLMVYVARQFQFGPVKIGQLLSAFGVCTMFAEGVLVRWMVPKLGEKLTLQIGLLGFAAQCVLLGLAHSEWMVFASMGGSLLSNLVYPSISSLISRSVATSKQGEVLGAINGVRALTEGFGPLLFSCLFWYTEDTFLPGCPYLIAAVVCLAALLLSYEIPDAIDDEDSGLLLGTFGKDLPEGGEGAEEMVALLASDGDSSDDGGGGREEGEGAPRGGGAASKRQEL</sequence>
<dbReference type="OrthoDB" id="419616at2759"/>
<feature type="transmembrane region" description="Helical" evidence="7">
    <location>
        <begin position="320"/>
        <end position="339"/>
    </location>
</feature>